<evidence type="ECO:0000256" key="16">
    <source>
        <dbReference type="ARBA" id="ARBA00023137"/>
    </source>
</evidence>
<proteinExistence type="inferred from homology"/>
<organism evidence="24">
    <name type="scientific">Anopheles atroparvus</name>
    <name type="common">European mosquito</name>
    <dbReference type="NCBI Taxonomy" id="41427"/>
    <lineage>
        <taxon>Eukaryota</taxon>
        <taxon>Metazoa</taxon>
        <taxon>Ecdysozoa</taxon>
        <taxon>Arthropoda</taxon>
        <taxon>Hexapoda</taxon>
        <taxon>Insecta</taxon>
        <taxon>Pterygota</taxon>
        <taxon>Neoptera</taxon>
        <taxon>Endopterygota</taxon>
        <taxon>Diptera</taxon>
        <taxon>Nematocera</taxon>
        <taxon>Culicoidea</taxon>
        <taxon>Culicidae</taxon>
        <taxon>Anophelinae</taxon>
        <taxon>Anopheles</taxon>
    </lineage>
</organism>
<dbReference type="FunFam" id="2.40.20.10:FF:000018">
    <property type="entry name" value="Muscle, skeletal receptor tyrosine protein kinase"/>
    <property type="match status" value="1"/>
</dbReference>
<dbReference type="VEuPathDB" id="VectorBase:AATE013624"/>
<protein>
    <recommendedName>
        <fullName evidence="3">receptor protein-tyrosine kinase</fullName>
        <ecNumber evidence="3">2.7.10.1</ecNumber>
    </recommendedName>
</protein>
<dbReference type="AlphaFoldDB" id="A0A182J8Y2"/>
<evidence type="ECO:0000256" key="17">
    <source>
        <dbReference type="ARBA" id="ARBA00023157"/>
    </source>
</evidence>
<dbReference type="InterPro" id="IPR008266">
    <property type="entry name" value="Tyr_kinase_AS"/>
</dbReference>
<dbReference type="SMART" id="SM00219">
    <property type="entry name" value="TyrKc"/>
    <property type="match status" value="1"/>
</dbReference>
<evidence type="ECO:0000256" key="8">
    <source>
        <dbReference type="ARBA" id="ARBA00022679"/>
    </source>
</evidence>
<dbReference type="GO" id="GO:0017147">
    <property type="term" value="F:Wnt-protein binding"/>
    <property type="evidence" value="ECO:0007669"/>
    <property type="project" value="TreeGrafter"/>
</dbReference>
<evidence type="ECO:0000256" key="14">
    <source>
        <dbReference type="ARBA" id="ARBA00022989"/>
    </source>
</evidence>
<dbReference type="InterPro" id="IPR013806">
    <property type="entry name" value="Kringle-like"/>
</dbReference>
<dbReference type="InterPro" id="IPR001245">
    <property type="entry name" value="Ser-Thr/Tyr_kinase_cat_dom"/>
</dbReference>
<keyword evidence="8" id="KW-0808">Transferase</keyword>
<comment type="caution">
    <text evidence="21">Lacks conserved residue(s) required for the propagation of feature annotation.</text>
</comment>
<evidence type="ECO:0000256" key="4">
    <source>
        <dbReference type="ARBA" id="ARBA00022473"/>
    </source>
</evidence>
<dbReference type="SUPFAM" id="SSF56112">
    <property type="entry name" value="Protein kinase-like (PK-like)"/>
    <property type="match status" value="1"/>
</dbReference>
<dbReference type="PROSITE" id="PS50067">
    <property type="entry name" value="KINESIN_MOTOR_2"/>
    <property type="match status" value="1"/>
</dbReference>
<keyword evidence="9" id="KW-0812">Transmembrane</keyword>
<evidence type="ECO:0000256" key="13">
    <source>
        <dbReference type="ARBA" id="ARBA00022840"/>
    </source>
</evidence>
<feature type="binding site" evidence="23">
    <location>
        <position position="1014"/>
    </location>
    <ligand>
        <name>ATP</name>
        <dbReference type="ChEBI" id="CHEBI:30616"/>
    </ligand>
</feature>
<dbReference type="PANTHER" id="PTHR24416:SF317">
    <property type="entry name" value="MUSCLE, SKELETAL RECEPTOR TYROSINE-PROTEIN KINASE"/>
    <property type="match status" value="1"/>
</dbReference>
<keyword evidence="18" id="KW-0675">Receptor</keyword>
<comment type="catalytic activity">
    <reaction evidence="20">
        <text>L-tyrosyl-[protein] + ATP = O-phospho-L-tyrosyl-[protein] + ADP + H(+)</text>
        <dbReference type="Rhea" id="RHEA:10596"/>
        <dbReference type="Rhea" id="RHEA-COMP:10136"/>
        <dbReference type="Rhea" id="RHEA-COMP:20101"/>
        <dbReference type="ChEBI" id="CHEBI:15378"/>
        <dbReference type="ChEBI" id="CHEBI:30616"/>
        <dbReference type="ChEBI" id="CHEBI:46858"/>
        <dbReference type="ChEBI" id="CHEBI:61978"/>
        <dbReference type="ChEBI" id="CHEBI:456216"/>
        <dbReference type="EC" id="2.7.10.1"/>
    </reaction>
</comment>
<keyword evidence="10" id="KW-0732">Signal</keyword>
<dbReference type="InterPro" id="IPR017441">
    <property type="entry name" value="Protein_kinase_ATP_BS"/>
</dbReference>
<keyword evidence="7 21" id="KW-0420">Kringle</keyword>
<dbReference type="PRINTS" id="PR00109">
    <property type="entry name" value="TYRKINASE"/>
</dbReference>
<evidence type="ECO:0000256" key="3">
    <source>
        <dbReference type="ARBA" id="ARBA00011902"/>
    </source>
</evidence>
<evidence type="ECO:0000256" key="10">
    <source>
        <dbReference type="ARBA" id="ARBA00022729"/>
    </source>
</evidence>
<dbReference type="SMART" id="SM00129">
    <property type="entry name" value="KISc"/>
    <property type="match status" value="1"/>
</dbReference>
<keyword evidence="22" id="KW-0505">Motor protein</keyword>
<keyword evidence="17" id="KW-1015">Disulfide bond</keyword>
<dbReference type="Pfam" id="PF01392">
    <property type="entry name" value="Fz"/>
    <property type="match status" value="1"/>
</dbReference>
<dbReference type="InterPro" id="IPR036961">
    <property type="entry name" value="Kinesin_motor_dom_sf"/>
</dbReference>
<evidence type="ECO:0000256" key="15">
    <source>
        <dbReference type="ARBA" id="ARBA00023136"/>
    </source>
</evidence>
<dbReference type="PROSITE" id="PS50011">
    <property type="entry name" value="PROTEIN_KINASE_DOM"/>
    <property type="match status" value="1"/>
</dbReference>
<dbReference type="InterPro" id="IPR001752">
    <property type="entry name" value="Kinesin_motor_dom"/>
</dbReference>
<reference evidence="24" key="1">
    <citation type="submission" date="2022-08" db="UniProtKB">
        <authorList>
            <consortium name="EnsemblMetazoa"/>
        </authorList>
    </citation>
    <scope>IDENTIFICATION</scope>
    <source>
        <strain evidence="24">EBRO</strain>
    </source>
</reference>
<evidence type="ECO:0000256" key="7">
    <source>
        <dbReference type="ARBA" id="ARBA00022572"/>
    </source>
</evidence>
<feature type="binding site" evidence="22">
    <location>
        <begin position="154"/>
        <end position="161"/>
    </location>
    <ligand>
        <name>ATP</name>
        <dbReference type="ChEBI" id="CHEBI:30616"/>
    </ligand>
</feature>
<dbReference type="CDD" id="cd00108">
    <property type="entry name" value="KR"/>
    <property type="match status" value="1"/>
</dbReference>
<dbReference type="SUPFAM" id="SSF52540">
    <property type="entry name" value="P-loop containing nucleoside triphosphate hydrolases"/>
    <property type="match status" value="1"/>
</dbReference>
<name>A0A182J8Y2_ANOAO</name>
<comment type="similarity">
    <text evidence="22">Belongs to the TRAFAC class myosin-kinesin ATPase superfamily. Kinesin family.</text>
</comment>
<dbReference type="Pfam" id="PF00051">
    <property type="entry name" value="Kringle"/>
    <property type="match status" value="1"/>
</dbReference>
<keyword evidence="16" id="KW-0829">Tyrosine-protein kinase</keyword>
<evidence type="ECO:0000256" key="5">
    <source>
        <dbReference type="ARBA" id="ARBA00022475"/>
    </source>
</evidence>
<evidence type="ECO:0000256" key="19">
    <source>
        <dbReference type="ARBA" id="ARBA00023180"/>
    </source>
</evidence>
<dbReference type="InterPro" id="IPR011009">
    <property type="entry name" value="Kinase-like_dom_sf"/>
</dbReference>
<keyword evidence="11 22" id="KW-0547">Nucleotide-binding</keyword>
<dbReference type="CDD" id="cd00106">
    <property type="entry name" value="KISc"/>
    <property type="match status" value="1"/>
</dbReference>
<evidence type="ECO:0000256" key="1">
    <source>
        <dbReference type="ARBA" id="ARBA00004251"/>
    </source>
</evidence>
<dbReference type="EnsemblMetazoa" id="AATE013624-RA">
    <property type="protein sequence ID" value="AATE013624-PA.1"/>
    <property type="gene ID" value="AATE013624"/>
</dbReference>
<dbReference type="Pfam" id="PF00225">
    <property type="entry name" value="Kinesin"/>
    <property type="match status" value="1"/>
</dbReference>
<evidence type="ECO:0000256" key="20">
    <source>
        <dbReference type="ARBA" id="ARBA00051243"/>
    </source>
</evidence>
<dbReference type="PROSITE" id="PS00021">
    <property type="entry name" value="KRINGLE_1"/>
    <property type="match status" value="1"/>
</dbReference>
<dbReference type="GO" id="GO:0005524">
    <property type="term" value="F:ATP binding"/>
    <property type="evidence" value="ECO:0007669"/>
    <property type="project" value="UniProtKB-UniRule"/>
</dbReference>
<dbReference type="PANTHER" id="PTHR24416">
    <property type="entry name" value="TYROSINE-PROTEIN KINASE RECEPTOR"/>
    <property type="match status" value="1"/>
</dbReference>
<evidence type="ECO:0000256" key="11">
    <source>
        <dbReference type="ARBA" id="ARBA00022741"/>
    </source>
</evidence>
<dbReference type="InterPro" id="IPR020635">
    <property type="entry name" value="Tyr_kinase_cat_dom"/>
</dbReference>
<evidence type="ECO:0000256" key="18">
    <source>
        <dbReference type="ARBA" id="ARBA00023170"/>
    </source>
</evidence>
<dbReference type="Gene3D" id="3.40.850.10">
    <property type="entry name" value="Kinesin motor domain"/>
    <property type="match status" value="1"/>
</dbReference>
<dbReference type="GO" id="GO:0004714">
    <property type="term" value="F:transmembrane receptor protein tyrosine kinase activity"/>
    <property type="evidence" value="ECO:0007669"/>
    <property type="project" value="UniProtKB-EC"/>
</dbReference>
<keyword evidence="5" id="KW-1003">Cell membrane</keyword>
<dbReference type="GO" id="GO:0007169">
    <property type="term" value="P:cell surface receptor protein tyrosine kinase signaling pathway"/>
    <property type="evidence" value="ECO:0007669"/>
    <property type="project" value="TreeGrafter"/>
</dbReference>
<keyword evidence="12" id="KW-0418">Kinase</keyword>
<dbReference type="InterPro" id="IPR000001">
    <property type="entry name" value="Kringle"/>
</dbReference>
<dbReference type="InterPro" id="IPR000719">
    <property type="entry name" value="Prot_kinase_dom"/>
</dbReference>
<dbReference type="PROSITE" id="PS50038">
    <property type="entry name" value="FZ"/>
    <property type="match status" value="1"/>
</dbReference>
<evidence type="ECO:0000256" key="21">
    <source>
        <dbReference type="PROSITE-ProRule" id="PRU00121"/>
    </source>
</evidence>
<dbReference type="InterPro" id="IPR020067">
    <property type="entry name" value="Frizzled_dom"/>
</dbReference>
<dbReference type="FunFam" id="1.10.2000.10:FF:000009">
    <property type="entry name" value="Muscle, skeletal, receptor tyrosine kinase"/>
    <property type="match status" value="1"/>
</dbReference>
<keyword evidence="14" id="KW-1133">Transmembrane helix</keyword>
<dbReference type="EC" id="2.7.10.1" evidence="3"/>
<accession>A0A182J8Y2</accession>
<dbReference type="PROSITE" id="PS50070">
    <property type="entry name" value="KRINGLE_2"/>
    <property type="match status" value="1"/>
</dbReference>
<keyword evidence="4" id="KW-0217">Developmental protein</keyword>
<evidence type="ECO:0000256" key="23">
    <source>
        <dbReference type="PROSITE-ProRule" id="PRU10141"/>
    </source>
</evidence>
<evidence type="ECO:0000313" key="24">
    <source>
        <dbReference type="EnsemblMetazoa" id="AATE013624-PA.1"/>
    </source>
</evidence>
<dbReference type="STRING" id="41427.A0A182J8Y2"/>
<dbReference type="InterPro" id="IPR019821">
    <property type="entry name" value="Kinesin_motor_CS"/>
</dbReference>
<evidence type="ECO:0000256" key="9">
    <source>
        <dbReference type="ARBA" id="ARBA00022692"/>
    </source>
</evidence>
<dbReference type="Gene3D" id="2.40.20.10">
    <property type="entry name" value="Plasminogen Kringle 4"/>
    <property type="match status" value="1"/>
</dbReference>
<keyword evidence="19" id="KW-0325">Glycoprotein</keyword>
<dbReference type="InterPro" id="IPR038178">
    <property type="entry name" value="Kringle_sf"/>
</dbReference>
<dbReference type="InterPro" id="IPR027417">
    <property type="entry name" value="P-loop_NTPase"/>
</dbReference>
<dbReference type="Gene3D" id="1.10.510.10">
    <property type="entry name" value="Transferase(Phosphotransferase) domain 1"/>
    <property type="match status" value="1"/>
</dbReference>
<evidence type="ECO:0000256" key="6">
    <source>
        <dbReference type="ARBA" id="ARBA00022553"/>
    </source>
</evidence>
<dbReference type="Pfam" id="PF07714">
    <property type="entry name" value="PK_Tyr_Ser-Thr"/>
    <property type="match status" value="1"/>
</dbReference>
<dbReference type="PRINTS" id="PR00018">
    <property type="entry name" value="KRINGLE"/>
</dbReference>
<comment type="subcellular location">
    <subcellularLocation>
        <location evidence="1">Cell membrane</location>
        <topology evidence="1">Single-pass type I membrane protein</topology>
    </subcellularLocation>
</comment>
<dbReference type="InterPro" id="IPR018056">
    <property type="entry name" value="Kringle_CS"/>
</dbReference>
<comment type="similarity">
    <text evidence="2">Belongs to the protein kinase superfamily. TKL Ser/Thr protein kinase family. ROCO subfamily.</text>
</comment>
<dbReference type="SUPFAM" id="SSF57440">
    <property type="entry name" value="Kringle-like"/>
    <property type="match status" value="1"/>
</dbReference>
<dbReference type="PROSITE" id="PS00109">
    <property type="entry name" value="PROTEIN_KINASE_TYR"/>
    <property type="match status" value="1"/>
</dbReference>
<dbReference type="InterPro" id="IPR036790">
    <property type="entry name" value="Frizzled_dom_sf"/>
</dbReference>
<dbReference type="GO" id="GO:0008017">
    <property type="term" value="F:microtubule binding"/>
    <property type="evidence" value="ECO:0007669"/>
    <property type="project" value="InterPro"/>
</dbReference>
<dbReference type="SMART" id="SM00130">
    <property type="entry name" value="KR"/>
    <property type="match status" value="1"/>
</dbReference>
<dbReference type="PROSITE" id="PS00411">
    <property type="entry name" value="KINESIN_MOTOR_1"/>
    <property type="match status" value="1"/>
</dbReference>
<evidence type="ECO:0000256" key="2">
    <source>
        <dbReference type="ARBA" id="ARBA00008171"/>
    </source>
</evidence>
<dbReference type="Gene3D" id="3.30.200.20">
    <property type="entry name" value="Phosphorylase Kinase, domain 1"/>
    <property type="match status" value="1"/>
</dbReference>
<dbReference type="GO" id="GO:0003777">
    <property type="term" value="F:microtubule motor activity"/>
    <property type="evidence" value="ECO:0007669"/>
    <property type="project" value="InterPro"/>
</dbReference>
<keyword evidence="15" id="KW-0472">Membrane</keyword>
<dbReference type="PRINTS" id="PR00380">
    <property type="entry name" value="KINESINHEAVY"/>
</dbReference>
<dbReference type="Gene3D" id="1.10.2000.10">
    <property type="entry name" value="Frizzled cysteine-rich domain"/>
    <property type="match status" value="1"/>
</dbReference>
<dbReference type="PROSITE" id="PS00107">
    <property type="entry name" value="PROTEIN_KINASE_ATP"/>
    <property type="match status" value="1"/>
</dbReference>
<dbReference type="InterPro" id="IPR050122">
    <property type="entry name" value="RTK"/>
</dbReference>
<evidence type="ECO:0000256" key="22">
    <source>
        <dbReference type="PROSITE-ProRule" id="PRU00283"/>
    </source>
</evidence>
<dbReference type="FunFam" id="3.30.200.20:FF:000159">
    <property type="entry name" value="muscle, skeletal receptor tyrosine-protein kinase"/>
    <property type="match status" value="1"/>
</dbReference>
<dbReference type="GO" id="GO:0007018">
    <property type="term" value="P:microtubule-based movement"/>
    <property type="evidence" value="ECO:0007669"/>
    <property type="project" value="InterPro"/>
</dbReference>
<dbReference type="GO" id="GO:0043235">
    <property type="term" value="C:receptor complex"/>
    <property type="evidence" value="ECO:0007669"/>
    <property type="project" value="TreeGrafter"/>
</dbReference>
<keyword evidence="6" id="KW-0597">Phosphoprotein</keyword>
<dbReference type="GO" id="GO:0005886">
    <property type="term" value="C:plasma membrane"/>
    <property type="evidence" value="ECO:0007669"/>
    <property type="project" value="UniProtKB-SubCell"/>
</dbReference>
<sequence length="1263" mass="143857">MKRAQPSFLNAHENSVDRRRRPRPISRVNLEALLDDRQSCVSLPQESSEMFNEMDEEELEEMNGVEPKEEETIKVCLRLRPYTKSGSGRIVYRVQANTLVTRCPADNSSSSEKRYTFTNVFDETVTQDEVYDITIRPMIRPILGEPGASFLTYGTSGSGKTYTLLGNEHQPGIVPRSIEQIYEELGDNISHEPSLKMESMKPIPLSDEAVLEELQKLYLVKSRLQGAEDSYERISEIIQSQQQFQPLEMGDRRVFIWISFVEIYNENVYDLLNLDAEYAKRRPLKVLSNDGNAYIKGLSTLYAGTKEDAYNLLQYGLQSATYGSTDVNSNSSRSHSIFTMTVITHSFSTQHIAQSVYKFCDLAGSERQKKTGNMGDRLKEAQKINNSLLVLGRCLETVHKNQKTKKVHDLVPVRDSKLTMIIQSALLGKEPMTMIVNLHPTEEFYDENINVLNFSSIAKEIVLSKEPKVVKGSRGTRYSFFLQQALTNTNTGVDTSLLKEYDNMKLLNERLIAEADQKDAEIACLQKKLAIQEFQLRNELTDNFALHFEKMEESCRVRIETERKLAIIPFTHKVAALEQKLSSKNQIIMQMEEEQEDYERKLQTYEEELKNTATAVSTAAALRSGGSKDTFGWDDAGDEEEGYCAPYNGKVCKRFINSRQVWYSREDGTGGWENEKITTALFDDLINDLPQYCRTAAEKLLCAYAFPQCVIKDGTTIRLPLCYEDCVATYLQFCYNDWALIEEKKERGDVIKSRGHFRLPNCEALPRYNRTAKPPVCSHVGLTDLVSEEVTVDCRMGNGRFYLGTANVTSTGIPCQKWDSQEPHSHHKPPLVFAELQDAENYCRNAGGEEPTPWCYTTDKTVRWQACDIPLCPNSTDASDIRGKIDMTMESVFTPSMIFLLSGIGFVAIVLLHLMVLLCYRVSRHRRNRRQSGATGYNTTATQDGQGIDINKLPSNVNYHRTGAQLNPKLEKLEFPRNNIIYIKDLGQGAFGRVFQAKAPGLVGGEDFTLVAVKMLKDEASQDLQVDFEREACLLAEFDHPNIVKLLGVCAIGRPMCLLFEFMARGDLNEFLRQCSPFAQQNRADSISTELSHGDLLNIAHQIASGMVYLSERKFVHRDLATRNCLIDDHMVVKIADFGLSHKIYLQDYYKGDENDAIPIRWMPLESILYNKYTIESDVWAYGVCLWEIFSFAMQPYYGMTHEEVVKFVKEGNMLGCPENTPLTVYELMRKCWSRKPSDRPSFHVIYQKLQQIRADFDGKMLM</sequence>
<evidence type="ECO:0000256" key="12">
    <source>
        <dbReference type="ARBA" id="ARBA00022777"/>
    </source>
</evidence>
<dbReference type="FunFam" id="1.10.510.10:FF:000176">
    <property type="entry name" value="Muscle, skeletal receptor tyrosine protein kinase"/>
    <property type="match status" value="1"/>
</dbReference>
<keyword evidence="13 22" id="KW-0067">ATP-binding</keyword>